<dbReference type="Pfam" id="PF18899">
    <property type="entry name" value="DUF5655"/>
    <property type="match status" value="1"/>
</dbReference>
<name>A0A9X3DDI2_9SPHI</name>
<dbReference type="InterPro" id="IPR043714">
    <property type="entry name" value="DUF5655"/>
</dbReference>
<accession>A0A9X3DDI2</accession>
<evidence type="ECO:0000259" key="1">
    <source>
        <dbReference type="Pfam" id="PF18899"/>
    </source>
</evidence>
<sequence length="119" mass="13906">MAYQLKEFLNGKTEYTLSLFRFFIDELNTLGVFEVKATKTMIALQSTVKFAYVTQLGKNFIHIVLPFNQPFDNQLCFSKIANVPGTNQFNHHLRIYNVEDFNDEVMYFLKLAYEGNHHA</sequence>
<organism evidence="2 3">
    <name type="scientific">Pedobacter agri</name>
    <dbReference type="NCBI Taxonomy" id="454586"/>
    <lineage>
        <taxon>Bacteria</taxon>
        <taxon>Pseudomonadati</taxon>
        <taxon>Bacteroidota</taxon>
        <taxon>Sphingobacteriia</taxon>
        <taxon>Sphingobacteriales</taxon>
        <taxon>Sphingobacteriaceae</taxon>
        <taxon>Pedobacter</taxon>
    </lineage>
</organism>
<feature type="domain" description="DUF5655" evidence="1">
    <location>
        <begin position="7"/>
        <end position="114"/>
    </location>
</feature>
<reference evidence="2" key="1">
    <citation type="submission" date="2022-11" db="EMBL/GenBank/DDBJ databases">
        <authorList>
            <person name="Graham C."/>
            <person name="Newman J.D."/>
        </authorList>
    </citation>
    <scope>NUCLEOTIDE SEQUENCE</scope>
    <source>
        <strain evidence="2">DSM 19486</strain>
    </source>
</reference>
<dbReference type="EMBL" id="JAPJUH010000003">
    <property type="protein sequence ID" value="MCX3265419.1"/>
    <property type="molecule type" value="Genomic_DNA"/>
</dbReference>
<keyword evidence="3" id="KW-1185">Reference proteome</keyword>
<evidence type="ECO:0000313" key="2">
    <source>
        <dbReference type="EMBL" id="MCX3265419.1"/>
    </source>
</evidence>
<protein>
    <submittedName>
        <fullName evidence="2">DUF5655 domain-containing protein</fullName>
    </submittedName>
</protein>
<proteinExistence type="predicted"/>
<dbReference type="AlphaFoldDB" id="A0A9X3DDI2"/>
<dbReference type="Proteomes" id="UP001142592">
    <property type="component" value="Unassembled WGS sequence"/>
</dbReference>
<evidence type="ECO:0000313" key="3">
    <source>
        <dbReference type="Proteomes" id="UP001142592"/>
    </source>
</evidence>
<comment type="caution">
    <text evidence="2">The sequence shown here is derived from an EMBL/GenBank/DDBJ whole genome shotgun (WGS) entry which is preliminary data.</text>
</comment>
<dbReference type="RefSeq" id="WP_010600936.1">
    <property type="nucleotide sequence ID" value="NZ_JAPJUH010000003.1"/>
</dbReference>
<gene>
    <name evidence="2" type="ORF">OQZ29_11725</name>
</gene>